<reference evidence="4" key="1">
    <citation type="submission" date="2023-06" db="EMBL/GenBank/DDBJ databases">
        <title>Genome-scale phylogeny and comparative genomics of the fungal order Sordariales.</title>
        <authorList>
            <consortium name="Lawrence Berkeley National Laboratory"/>
            <person name="Hensen N."/>
            <person name="Bonometti L."/>
            <person name="Westerberg I."/>
            <person name="Brannstrom I.O."/>
            <person name="Guillou S."/>
            <person name="Cros-Aarteil S."/>
            <person name="Calhoun S."/>
            <person name="Haridas S."/>
            <person name="Kuo A."/>
            <person name="Mondo S."/>
            <person name="Pangilinan J."/>
            <person name="Riley R."/>
            <person name="LaButti K."/>
            <person name="Andreopoulos B."/>
            <person name="Lipzen A."/>
            <person name="Chen C."/>
            <person name="Yanf M."/>
            <person name="Daum C."/>
            <person name="Ng V."/>
            <person name="Clum A."/>
            <person name="Steindorff A."/>
            <person name="Ohm R."/>
            <person name="Martin F."/>
            <person name="Silar P."/>
            <person name="Natvig D."/>
            <person name="Lalanne C."/>
            <person name="Gautier V."/>
            <person name="Ament-velasquez S.L."/>
            <person name="Kruys A."/>
            <person name="Hutchinson M.I."/>
            <person name="Powell A.J."/>
            <person name="Barry K."/>
            <person name="Miller A.N."/>
            <person name="Grigoriev I.V."/>
            <person name="Debuchy R."/>
            <person name="Gladieux P."/>
            <person name="Thoren M.H."/>
            <person name="Johannesson H."/>
        </authorList>
    </citation>
    <scope>NUCLEOTIDE SEQUENCE</scope>
    <source>
        <strain evidence="4">SMH3391-2</strain>
    </source>
</reference>
<feature type="domain" description="DUF1279" evidence="3">
    <location>
        <begin position="106"/>
        <end position="241"/>
    </location>
</feature>
<keyword evidence="5" id="KW-1185">Reference proteome</keyword>
<name>A0AA39WI80_9PEZI</name>
<evidence type="ECO:0000259" key="3">
    <source>
        <dbReference type="Pfam" id="PF06916"/>
    </source>
</evidence>
<feature type="transmembrane region" description="Helical" evidence="2">
    <location>
        <begin position="114"/>
        <end position="137"/>
    </location>
</feature>
<dbReference type="Pfam" id="PF06916">
    <property type="entry name" value="FAM210A-B_dom"/>
    <property type="match status" value="1"/>
</dbReference>
<feature type="region of interest" description="Disordered" evidence="1">
    <location>
        <begin position="76"/>
        <end position="100"/>
    </location>
</feature>
<keyword evidence="2" id="KW-0812">Transmembrane</keyword>
<organism evidence="4 5">
    <name type="scientific">Bombardia bombarda</name>
    <dbReference type="NCBI Taxonomy" id="252184"/>
    <lineage>
        <taxon>Eukaryota</taxon>
        <taxon>Fungi</taxon>
        <taxon>Dikarya</taxon>
        <taxon>Ascomycota</taxon>
        <taxon>Pezizomycotina</taxon>
        <taxon>Sordariomycetes</taxon>
        <taxon>Sordariomycetidae</taxon>
        <taxon>Sordariales</taxon>
        <taxon>Lasiosphaeriaceae</taxon>
        <taxon>Bombardia</taxon>
    </lineage>
</organism>
<keyword evidence="2" id="KW-1133">Transmembrane helix</keyword>
<comment type="caution">
    <text evidence="4">The sequence shown here is derived from an EMBL/GenBank/DDBJ whole genome shotgun (WGS) entry which is preliminary data.</text>
</comment>
<proteinExistence type="predicted"/>
<dbReference type="AlphaFoldDB" id="A0AA39WI80"/>
<dbReference type="EMBL" id="JAULSR010000006">
    <property type="protein sequence ID" value="KAK0615883.1"/>
    <property type="molecule type" value="Genomic_DNA"/>
</dbReference>
<gene>
    <name evidence="4" type="ORF">B0T17DRAFT_359540</name>
</gene>
<dbReference type="PANTHER" id="PTHR21377">
    <property type="entry name" value="PROTEIN FAM210B, MITOCHONDRIAL"/>
    <property type="match status" value="1"/>
</dbReference>
<dbReference type="InterPro" id="IPR045866">
    <property type="entry name" value="FAM210A/B-like"/>
</dbReference>
<evidence type="ECO:0000313" key="4">
    <source>
        <dbReference type="EMBL" id="KAK0615883.1"/>
    </source>
</evidence>
<accession>A0AA39WI80</accession>
<keyword evidence="2" id="KW-0472">Membrane</keyword>
<dbReference type="InterPro" id="IPR009688">
    <property type="entry name" value="FAM210A/B-like_dom"/>
</dbReference>
<evidence type="ECO:0000256" key="1">
    <source>
        <dbReference type="SAM" id="MobiDB-lite"/>
    </source>
</evidence>
<dbReference type="PANTHER" id="PTHR21377:SF0">
    <property type="entry name" value="PROTEIN FAM210B, MITOCHONDRIAL"/>
    <property type="match status" value="1"/>
</dbReference>
<sequence length="261" mass="29293">MLRTTLGAADALLGGGIMSRRIAKDAAGKQVWFRQLSTKNPSLQQRSWIMSQFWAQRLANVRSATKTARIRTPLSKRSFHSSKARRSDASANPKAAEPEPATLSAKLKKLSREYGWAAVGVYFSLSVLDFPFCFMLVRIVGTEKIAAIEHVVVTWVQKAIPDRVKEFWHDYREALKENRLEQQGGAAVLEERAEMAGWGVKEAEEKRKSDGASLTTQLALAYAIHKSFIFVRVPLTAAILPKVVKVLRSWGWNIGKKRSKR</sequence>
<dbReference type="Proteomes" id="UP001174934">
    <property type="component" value="Unassembled WGS sequence"/>
</dbReference>
<evidence type="ECO:0000256" key="2">
    <source>
        <dbReference type="SAM" id="Phobius"/>
    </source>
</evidence>
<evidence type="ECO:0000313" key="5">
    <source>
        <dbReference type="Proteomes" id="UP001174934"/>
    </source>
</evidence>
<dbReference type="GO" id="GO:0005739">
    <property type="term" value="C:mitochondrion"/>
    <property type="evidence" value="ECO:0007669"/>
    <property type="project" value="TreeGrafter"/>
</dbReference>
<protein>
    <recommendedName>
        <fullName evidence="3">DUF1279 domain-containing protein</fullName>
    </recommendedName>
</protein>